<dbReference type="InterPro" id="IPR002298">
    <property type="entry name" value="DNA_polymerase_A"/>
</dbReference>
<evidence type="ECO:0000256" key="5">
    <source>
        <dbReference type="ARBA" id="ARBA00049244"/>
    </source>
</evidence>
<dbReference type="GO" id="GO:0097681">
    <property type="term" value="P:double-strand break repair via alternative nonhomologous end joining"/>
    <property type="evidence" value="ECO:0007669"/>
    <property type="project" value="TreeGrafter"/>
</dbReference>
<evidence type="ECO:0000313" key="7">
    <source>
        <dbReference type="EMBL" id="KJH43464.1"/>
    </source>
</evidence>
<dbReference type="STRING" id="29172.A0A0D8XI66"/>
<dbReference type="EMBL" id="KN716556">
    <property type="protein sequence ID" value="KJH43464.1"/>
    <property type="molecule type" value="Genomic_DNA"/>
</dbReference>
<dbReference type="AlphaFoldDB" id="A0A0D8XI66"/>
<dbReference type="Proteomes" id="UP000053766">
    <property type="component" value="Unassembled WGS sequence"/>
</dbReference>
<dbReference type="SUPFAM" id="SSF56672">
    <property type="entry name" value="DNA/RNA polymerases"/>
    <property type="match status" value="1"/>
</dbReference>
<keyword evidence="8" id="KW-1185">Reference proteome</keyword>
<dbReference type="PANTHER" id="PTHR10133:SF62">
    <property type="entry name" value="DNA POLYMERASE THETA"/>
    <property type="match status" value="1"/>
</dbReference>
<keyword evidence="3" id="KW-0548">Nucleotidyltransferase</keyword>
<evidence type="ECO:0000256" key="1">
    <source>
        <dbReference type="ARBA" id="ARBA00012417"/>
    </source>
</evidence>
<evidence type="ECO:0000256" key="4">
    <source>
        <dbReference type="ARBA" id="ARBA00022932"/>
    </source>
</evidence>
<protein>
    <recommendedName>
        <fullName evidence="1">DNA-directed DNA polymerase</fullName>
        <ecNumber evidence="1">2.7.7.7</ecNumber>
    </recommendedName>
</protein>
<keyword evidence="2" id="KW-0808">Transferase</keyword>
<proteinExistence type="predicted"/>
<dbReference type="GO" id="GO:0006261">
    <property type="term" value="P:DNA-templated DNA replication"/>
    <property type="evidence" value="ECO:0007669"/>
    <property type="project" value="InterPro"/>
</dbReference>
<comment type="catalytic activity">
    <reaction evidence="5">
        <text>DNA(n) + a 2'-deoxyribonucleoside 5'-triphosphate = DNA(n+1) + diphosphate</text>
        <dbReference type="Rhea" id="RHEA:22508"/>
        <dbReference type="Rhea" id="RHEA-COMP:17339"/>
        <dbReference type="Rhea" id="RHEA-COMP:17340"/>
        <dbReference type="ChEBI" id="CHEBI:33019"/>
        <dbReference type="ChEBI" id="CHEBI:61560"/>
        <dbReference type="ChEBI" id="CHEBI:173112"/>
        <dbReference type="EC" id="2.7.7.7"/>
    </reaction>
</comment>
<dbReference type="Gene3D" id="1.10.150.20">
    <property type="entry name" value="5' to 3' exonuclease, C-terminal subdomain"/>
    <property type="match status" value="1"/>
</dbReference>
<evidence type="ECO:0000313" key="8">
    <source>
        <dbReference type="Proteomes" id="UP000053766"/>
    </source>
</evidence>
<evidence type="ECO:0000256" key="2">
    <source>
        <dbReference type="ARBA" id="ARBA00022679"/>
    </source>
</evidence>
<gene>
    <name evidence="7" type="ORF">DICVIV_10508</name>
</gene>
<feature type="domain" description="DNA-directed DNA polymerase family A palm" evidence="6">
    <location>
        <begin position="106"/>
        <end position="299"/>
    </location>
</feature>
<dbReference type="CDD" id="cd08638">
    <property type="entry name" value="DNA_pol_A_theta"/>
    <property type="match status" value="1"/>
</dbReference>
<dbReference type="EC" id="2.7.7.7" evidence="1"/>
<dbReference type="Gene3D" id="1.20.1060.10">
    <property type="entry name" value="Taq DNA Polymerase, Chain T, domain 4"/>
    <property type="match status" value="1"/>
</dbReference>
<dbReference type="PROSITE" id="PS00447">
    <property type="entry name" value="DNA_POLYMERASE_A"/>
    <property type="match status" value="1"/>
</dbReference>
<sequence>MDVIVVLFSQLKLTYPGCSSSKKHLSTSKIVLEQIVNCHPIVEKIIQYRRVKHVVTVSTQILIPLQRCVENDGKVRTCCQMNTATGRILCFDPNIQTVSKENIIDNIGPRHLFKARTGCVLISADYSQLELRVLAHLSGDLNLIALLKNDGDVFTNMSSNLCISRDIVKKLCYGIIYGMGAKSLAETVNKTSDEAHDLILKFFRSFPKVRSYINSIKEQATAYGFVSTILGRRRVTCNVRGRQEDVAKDDRQSINYTIQGTASEIFKKAVIGLDKYFQDSARIVLMIHDEVIIECATKDEDHVKQWTRTIMESVFEEFSVPLPVKIRSGPSWGFLS</sequence>
<keyword evidence="4 7" id="KW-0239">DNA-directed DNA polymerase</keyword>
<dbReference type="PRINTS" id="PR00868">
    <property type="entry name" value="DNAPOLI"/>
</dbReference>
<organism evidence="7 8">
    <name type="scientific">Dictyocaulus viviparus</name>
    <name type="common">Bovine lungworm</name>
    <dbReference type="NCBI Taxonomy" id="29172"/>
    <lineage>
        <taxon>Eukaryota</taxon>
        <taxon>Metazoa</taxon>
        <taxon>Ecdysozoa</taxon>
        <taxon>Nematoda</taxon>
        <taxon>Chromadorea</taxon>
        <taxon>Rhabditida</taxon>
        <taxon>Rhabditina</taxon>
        <taxon>Rhabditomorpha</taxon>
        <taxon>Strongyloidea</taxon>
        <taxon>Metastrongylidae</taxon>
        <taxon>Dictyocaulus</taxon>
    </lineage>
</organism>
<evidence type="ECO:0000259" key="6">
    <source>
        <dbReference type="SMART" id="SM00482"/>
    </source>
</evidence>
<accession>A0A0D8XI66</accession>
<evidence type="ECO:0000256" key="3">
    <source>
        <dbReference type="ARBA" id="ARBA00022695"/>
    </source>
</evidence>
<dbReference type="SMART" id="SM00482">
    <property type="entry name" value="POLAc"/>
    <property type="match status" value="1"/>
</dbReference>
<dbReference type="OrthoDB" id="2320933at2759"/>
<name>A0A0D8XI66_DICVI</name>
<dbReference type="InterPro" id="IPR019760">
    <property type="entry name" value="DNA-dir_DNA_pol_A_CS"/>
</dbReference>
<dbReference type="GO" id="GO:0003887">
    <property type="term" value="F:DNA-directed DNA polymerase activity"/>
    <property type="evidence" value="ECO:0007669"/>
    <property type="project" value="UniProtKB-KW"/>
</dbReference>
<dbReference type="PANTHER" id="PTHR10133">
    <property type="entry name" value="DNA POLYMERASE I"/>
    <property type="match status" value="1"/>
</dbReference>
<reference evidence="7 8" key="1">
    <citation type="submission" date="2013-11" db="EMBL/GenBank/DDBJ databases">
        <title>Draft genome of the bovine lungworm Dictyocaulus viviparus.</title>
        <authorList>
            <person name="Mitreva M."/>
        </authorList>
    </citation>
    <scope>NUCLEOTIDE SEQUENCE [LARGE SCALE GENOMIC DNA]</scope>
    <source>
        <strain evidence="7 8">HannoverDv2000</strain>
    </source>
</reference>
<reference evidence="8" key="2">
    <citation type="journal article" date="2016" name="Sci. Rep.">
        <title>Dictyocaulus viviparus genome, variome and transcriptome elucidate lungworm biology and support future intervention.</title>
        <authorList>
            <person name="McNulty S.N."/>
            <person name="Strube C."/>
            <person name="Rosa B.A."/>
            <person name="Martin J.C."/>
            <person name="Tyagi R."/>
            <person name="Choi Y.J."/>
            <person name="Wang Q."/>
            <person name="Hallsworth Pepin K."/>
            <person name="Zhang X."/>
            <person name="Ozersky P."/>
            <person name="Wilson R.K."/>
            <person name="Sternberg P.W."/>
            <person name="Gasser R.B."/>
            <person name="Mitreva M."/>
        </authorList>
    </citation>
    <scope>NUCLEOTIDE SEQUENCE [LARGE SCALE GENOMIC DNA]</scope>
    <source>
        <strain evidence="8">HannoverDv2000</strain>
    </source>
</reference>
<dbReference type="GO" id="GO:0003677">
    <property type="term" value="F:DNA binding"/>
    <property type="evidence" value="ECO:0007669"/>
    <property type="project" value="InterPro"/>
</dbReference>
<dbReference type="InterPro" id="IPR043502">
    <property type="entry name" value="DNA/RNA_pol_sf"/>
</dbReference>
<dbReference type="Pfam" id="PF00476">
    <property type="entry name" value="DNA_pol_A"/>
    <property type="match status" value="1"/>
</dbReference>
<dbReference type="Gene3D" id="3.30.70.370">
    <property type="match status" value="1"/>
</dbReference>
<dbReference type="InterPro" id="IPR001098">
    <property type="entry name" value="DNA-dir_DNA_pol_A_palm_dom"/>
</dbReference>